<name>A0A6J6XQ87_9ZZZZ</name>
<reference evidence="2" key="1">
    <citation type="submission" date="2020-05" db="EMBL/GenBank/DDBJ databases">
        <authorList>
            <person name="Chiriac C."/>
            <person name="Salcher M."/>
            <person name="Ghai R."/>
            <person name="Kavagutti S V."/>
        </authorList>
    </citation>
    <scope>NUCLEOTIDE SEQUENCE</scope>
</reference>
<dbReference type="Gene3D" id="1.20.1260.10">
    <property type="match status" value="1"/>
</dbReference>
<dbReference type="SUPFAM" id="SSF47240">
    <property type="entry name" value="Ferritin-like"/>
    <property type="match status" value="1"/>
</dbReference>
<organism evidence="2">
    <name type="scientific">freshwater metagenome</name>
    <dbReference type="NCBI Taxonomy" id="449393"/>
    <lineage>
        <taxon>unclassified sequences</taxon>
        <taxon>metagenomes</taxon>
        <taxon>ecological metagenomes</taxon>
    </lineage>
</organism>
<evidence type="ECO:0000256" key="1">
    <source>
        <dbReference type="SAM" id="MobiDB-lite"/>
    </source>
</evidence>
<accession>A0A6J6XQ87</accession>
<proteinExistence type="predicted"/>
<feature type="region of interest" description="Disordered" evidence="1">
    <location>
        <begin position="24"/>
        <end position="47"/>
    </location>
</feature>
<dbReference type="InterPro" id="IPR009078">
    <property type="entry name" value="Ferritin-like_SF"/>
</dbReference>
<gene>
    <name evidence="2" type="ORF">UFOPK2975_01088</name>
</gene>
<sequence>MKQFSALVVGYPNYRGLTSRLLSPQKKETRVTTKTSAATPTAPPKMPTTADKQLLDFALSAELSVHDLYLKAIDSGMLSADEKLMMQMFSEHHKAYAQSLNGLLGKAASNTRNEALYSTYAGQLTSAQAISRVLQSVENTMVATHTDILSSLQGLDGATLVASIITVEARHAAVFGTLPNLNLSSALNSAASSLAPNAAPAATTTETTVAP</sequence>
<dbReference type="InterPro" id="IPR012347">
    <property type="entry name" value="Ferritin-like"/>
</dbReference>
<protein>
    <submittedName>
        <fullName evidence="2">Unannotated protein</fullName>
    </submittedName>
</protein>
<evidence type="ECO:0000313" key="2">
    <source>
        <dbReference type="EMBL" id="CAB4797983.1"/>
    </source>
</evidence>
<dbReference type="EMBL" id="CAFAAG010000094">
    <property type="protein sequence ID" value="CAB4797983.1"/>
    <property type="molecule type" value="Genomic_DNA"/>
</dbReference>
<dbReference type="Pfam" id="PF13668">
    <property type="entry name" value="Ferritin_2"/>
    <property type="match status" value="1"/>
</dbReference>
<dbReference type="AlphaFoldDB" id="A0A6J6XQ87"/>